<reference evidence="1" key="1">
    <citation type="journal article" date="2012" name="Proc. Natl. Acad. Sci. U.S.A.">
        <title>Antigenic diversity is generated by distinct evolutionary mechanisms in African trypanosome species.</title>
        <authorList>
            <person name="Jackson A.P."/>
            <person name="Berry A."/>
            <person name="Aslett M."/>
            <person name="Allison H.C."/>
            <person name="Burton P."/>
            <person name="Vavrova-Anderson J."/>
            <person name="Brown R."/>
            <person name="Browne H."/>
            <person name="Corton N."/>
            <person name="Hauser H."/>
            <person name="Gamble J."/>
            <person name="Gilderthorp R."/>
            <person name="Marcello L."/>
            <person name="McQuillan J."/>
            <person name="Otto T.D."/>
            <person name="Quail M.A."/>
            <person name="Sanders M.J."/>
            <person name="van Tonder A."/>
            <person name="Ginger M.L."/>
            <person name="Field M.C."/>
            <person name="Barry J.D."/>
            <person name="Hertz-Fowler C."/>
            <person name="Berriman M."/>
        </authorList>
    </citation>
    <scope>NUCLEOTIDE SEQUENCE</scope>
    <source>
        <strain evidence="1">IL3000</strain>
    </source>
</reference>
<dbReference type="EMBL" id="HE575319">
    <property type="protein sequence ID" value="CCC90836.1"/>
    <property type="molecule type" value="Genomic_DNA"/>
</dbReference>
<proteinExistence type="predicted"/>
<dbReference type="VEuPathDB" id="TriTrypDB:TcIL3000_6_620"/>
<organism evidence="1">
    <name type="scientific">Trypanosoma congolense (strain IL3000)</name>
    <dbReference type="NCBI Taxonomy" id="1068625"/>
    <lineage>
        <taxon>Eukaryota</taxon>
        <taxon>Discoba</taxon>
        <taxon>Euglenozoa</taxon>
        <taxon>Kinetoplastea</taxon>
        <taxon>Metakinetoplastina</taxon>
        <taxon>Trypanosomatida</taxon>
        <taxon>Trypanosomatidae</taxon>
        <taxon>Trypanosoma</taxon>
        <taxon>Nannomonas</taxon>
    </lineage>
</organism>
<evidence type="ECO:0000313" key="1">
    <source>
        <dbReference type="EMBL" id="CCC90836.1"/>
    </source>
</evidence>
<name>G0UN76_TRYCI</name>
<accession>G0UN76</accession>
<protein>
    <submittedName>
        <fullName evidence="1">Uncharacterized protein TCIL3000_6_620</fullName>
    </submittedName>
</protein>
<dbReference type="AlphaFoldDB" id="G0UN76"/>
<gene>
    <name evidence="1" type="ORF">TCIL3000_6_620</name>
</gene>
<sequence length="148" mass="16324">MGRRSDLRAVAAVAIQRWYGRRREVVHAVRLLGTLHVIKRDSERGNEIAQLIREVFSRCVSDSTNGVDVSNTAVSGDKNGKGANEGAVAFYAVAVLIDVAKEYEKRLHKQNWSCLSLDASRVRAETKVGPSSALTRCKLLPDTVLEDM</sequence>